<evidence type="ECO:0000313" key="2">
    <source>
        <dbReference type="EMBL" id="SDN36301.1"/>
    </source>
</evidence>
<proteinExistence type="predicted"/>
<keyword evidence="1" id="KW-1133">Transmembrane helix</keyword>
<feature type="transmembrane region" description="Helical" evidence="1">
    <location>
        <begin position="74"/>
        <end position="96"/>
    </location>
</feature>
<reference evidence="2 3" key="1">
    <citation type="submission" date="2016-10" db="EMBL/GenBank/DDBJ databases">
        <authorList>
            <person name="de Groot N.N."/>
        </authorList>
    </citation>
    <scope>NUCLEOTIDE SEQUENCE [LARGE SCALE GENOMIC DNA]</scope>
    <source>
        <strain evidence="2 3">CGMCC 1.3442</strain>
    </source>
</reference>
<dbReference type="InterPro" id="IPR018729">
    <property type="entry name" value="DUF2269_transmembrane"/>
</dbReference>
<dbReference type="Pfam" id="PF10027">
    <property type="entry name" value="DUF2269"/>
    <property type="match status" value="1"/>
</dbReference>
<dbReference type="AlphaFoldDB" id="A0A1H0ASE7"/>
<sequence>MFQFIIVLHVLTAIIGIGPTFFGHVLLRKEQSVAELRTSLGTVKKLEVFSKIGGILAVITGFILYVMGDYGEFSQLWLLGSLILYIIILTIVMGLVGPKLKKLRSYLADPNTARLDALPSKYRQSFTMINHCYWITSTLILLIFILMIVKPSGL</sequence>
<protein>
    <submittedName>
        <fullName evidence="2">Predicted integral membrane protein</fullName>
    </submittedName>
</protein>
<dbReference type="RefSeq" id="WP_093856507.1">
    <property type="nucleotide sequence ID" value="NZ_BJVZ01000016.1"/>
</dbReference>
<evidence type="ECO:0000256" key="1">
    <source>
        <dbReference type="SAM" id="Phobius"/>
    </source>
</evidence>
<gene>
    <name evidence="2" type="ORF">SAMN05216498_2052</name>
</gene>
<keyword evidence="3" id="KW-1185">Reference proteome</keyword>
<evidence type="ECO:0000313" key="3">
    <source>
        <dbReference type="Proteomes" id="UP000199334"/>
    </source>
</evidence>
<dbReference type="EMBL" id="FNIG01000004">
    <property type="protein sequence ID" value="SDN36301.1"/>
    <property type="molecule type" value="Genomic_DNA"/>
</dbReference>
<feature type="transmembrane region" description="Helical" evidence="1">
    <location>
        <begin position="131"/>
        <end position="149"/>
    </location>
</feature>
<dbReference type="STRING" id="237069.SAMN05216498_2052"/>
<feature type="transmembrane region" description="Helical" evidence="1">
    <location>
        <begin position="48"/>
        <end position="68"/>
    </location>
</feature>
<name>A0A1H0ASE7_9BACI</name>
<keyword evidence="1" id="KW-0812">Transmembrane</keyword>
<dbReference type="Proteomes" id="UP000199334">
    <property type="component" value="Unassembled WGS sequence"/>
</dbReference>
<dbReference type="OrthoDB" id="69600at2"/>
<feature type="transmembrane region" description="Helical" evidence="1">
    <location>
        <begin position="6"/>
        <end position="27"/>
    </location>
</feature>
<organism evidence="2 3">
    <name type="scientific">Tenuibacillus multivorans</name>
    <dbReference type="NCBI Taxonomy" id="237069"/>
    <lineage>
        <taxon>Bacteria</taxon>
        <taxon>Bacillati</taxon>
        <taxon>Bacillota</taxon>
        <taxon>Bacilli</taxon>
        <taxon>Bacillales</taxon>
        <taxon>Bacillaceae</taxon>
        <taxon>Tenuibacillus</taxon>
    </lineage>
</organism>
<accession>A0A1H0ASE7</accession>
<keyword evidence="1" id="KW-0472">Membrane</keyword>